<dbReference type="OrthoDB" id="2870900at2759"/>
<keyword evidence="2" id="KW-1185">Reference proteome</keyword>
<name>A0A9P6LCF7_9AGAM</name>
<reference evidence="1" key="2">
    <citation type="submission" date="2020-11" db="EMBL/GenBank/DDBJ databases">
        <authorList>
            <consortium name="DOE Joint Genome Institute"/>
            <person name="Kuo A."/>
            <person name="Miyauchi S."/>
            <person name="Kiss E."/>
            <person name="Drula E."/>
            <person name="Kohler A."/>
            <person name="Sanchez-Garcia M."/>
            <person name="Andreopoulos B."/>
            <person name="Barry K.W."/>
            <person name="Bonito G."/>
            <person name="Buee M."/>
            <person name="Carver A."/>
            <person name="Chen C."/>
            <person name="Cichocki N."/>
            <person name="Clum A."/>
            <person name="Culley D."/>
            <person name="Crous P.W."/>
            <person name="Fauchery L."/>
            <person name="Girlanda M."/>
            <person name="Hayes R."/>
            <person name="Keri Z."/>
            <person name="Labutti K."/>
            <person name="Lipzen A."/>
            <person name="Lombard V."/>
            <person name="Magnuson J."/>
            <person name="Maillard F."/>
            <person name="Morin E."/>
            <person name="Murat C."/>
            <person name="Nolan M."/>
            <person name="Ohm R."/>
            <person name="Pangilinan J."/>
            <person name="Pereira M."/>
            <person name="Perotto S."/>
            <person name="Peter M."/>
            <person name="Riley R."/>
            <person name="Sitrit Y."/>
            <person name="Stielow B."/>
            <person name="Szollosi G."/>
            <person name="Zifcakova L."/>
            <person name="Stursova M."/>
            <person name="Spatafora J.W."/>
            <person name="Tedersoo L."/>
            <person name="Vaario L.-M."/>
            <person name="Yamada A."/>
            <person name="Yan M."/>
            <person name="Wang P."/>
            <person name="Xu J."/>
            <person name="Bruns T."/>
            <person name="Baldrian P."/>
            <person name="Vilgalys R."/>
            <person name="Henrissat B."/>
            <person name="Grigoriev I.V."/>
            <person name="Hibbett D."/>
            <person name="Nagy L.G."/>
            <person name="Martin F.M."/>
        </authorList>
    </citation>
    <scope>NUCLEOTIDE SEQUENCE</scope>
    <source>
        <strain evidence="1">UH-Tt-Lm1</strain>
    </source>
</reference>
<dbReference type="Proteomes" id="UP000736335">
    <property type="component" value="Unassembled WGS sequence"/>
</dbReference>
<dbReference type="InterPro" id="IPR032675">
    <property type="entry name" value="LRR_dom_sf"/>
</dbReference>
<comment type="caution">
    <text evidence="1">The sequence shown here is derived from an EMBL/GenBank/DDBJ whole genome shotgun (WGS) entry which is preliminary data.</text>
</comment>
<evidence type="ECO:0000313" key="1">
    <source>
        <dbReference type="EMBL" id="KAF9793350.1"/>
    </source>
</evidence>
<sequence length="460" mass="51770">MSQCSNLKLDFSPRNFQSSKATLEEWRNDQTKISTLQTLSVRYYWNDDEHDDPVYQDLINALLQFFASGNHLLQNFQTLNWNVESEPPPSLLLIFETNYPSWSIHLKCIPRSPGIFSSPAVTSLTVKLGQNNIALDEKALPNVQSTIQNLKNLKRLRLSVGVSGCIQYNYSTDFADNGGTFPPLEELVLEWFSVTQRCGEYWMNAMDWSHLRVLDFREGSLSIPFLSLLLPIADKLPALESIGMSLPFWMKEDLRKQDDDANSSFSLIRQLFSTARPQSLRDVRIWGCSRLFLPDIINHHGASLKGLSLHEGEVPSEDSQRTPLSVEDLTEIGAYFKGLEVLALDVNISKEHAWPEDVIGALASPLFSSLKKLTVFSLLGISGSPERGSARALATTEEDVKSLSSSLSATSLKEIKVRIGEKRTVRGRPAGWVLWEKDCCKTVTMNREADEWLLSSVNRL</sequence>
<reference evidence="1" key="1">
    <citation type="journal article" date="2020" name="Nat. Commun.">
        <title>Large-scale genome sequencing of mycorrhizal fungi provides insights into the early evolution of symbiotic traits.</title>
        <authorList>
            <person name="Miyauchi S."/>
            <person name="Kiss E."/>
            <person name="Kuo A."/>
            <person name="Drula E."/>
            <person name="Kohler A."/>
            <person name="Sanchez-Garcia M."/>
            <person name="Morin E."/>
            <person name="Andreopoulos B."/>
            <person name="Barry K.W."/>
            <person name="Bonito G."/>
            <person name="Buee M."/>
            <person name="Carver A."/>
            <person name="Chen C."/>
            <person name="Cichocki N."/>
            <person name="Clum A."/>
            <person name="Culley D."/>
            <person name="Crous P.W."/>
            <person name="Fauchery L."/>
            <person name="Girlanda M."/>
            <person name="Hayes R.D."/>
            <person name="Keri Z."/>
            <person name="LaButti K."/>
            <person name="Lipzen A."/>
            <person name="Lombard V."/>
            <person name="Magnuson J."/>
            <person name="Maillard F."/>
            <person name="Murat C."/>
            <person name="Nolan M."/>
            <person name="Ohm R.A."/>
            <person name="Pangilinan J."/>
            <person name="Pereira M.F."/>
            <person name="Perotto S."/>
            <person name="Peter M."/>
            <person name="Pfister S."/>
            <person name="Riley R."/>
            <person name="Sitrit Y."/>
            <person name="Stielow J.B."/>
            <person name="Szollosi G."/>
            <person name="Zifcakova L."/>
            <person name="Stursova M."/>
            <person name="Spatafora J.W."/>
            <person name="Tedersoo L."/>
            <person name="Vaario L.M."/>
            <person name="Yamada A."/>
            <person name="Yan M."/>
            <person name="Wang P."/>
            <person name="Xu J."/>
            <person name="Bruns T."/>
            <person name="Baldrian P."/>
            <person name="Vilgalys R."/>
            <person name="Dunand C."/>
            <person name="Henrissat B."/>
            <person name="Grigoriev I.V."/>
            <person name="Hibbett D."/>
            <person name="Nagy L.G."/>
            <person name="Martin F.M."/>
        </authorList>
    </citation>
    <scope>NUCLEOTIDE SEQUENCE</scope>
    <source>
        <strain evidence="1">UH-Tt-Lm1</strain>
    </source>
</reference>
<dbReference type="EMBL" id="WIUZ02000001">
    <property type="protein sequence ID" value="KAF9793350.1"/>
    <property type="molecule type" value="Genomic_DNA"/>
</dbReference>
<dbReference type="SUPFAM" id="SSF52047">
    <property type="entry name" value="RNI-like"/>
    <property type="match status" value="1"/>
</dbReference>
<dbReference type="Gene3D" id="3.80.10.10">
    <property type="entry name" value="Ribonuclease Inhibitor"/>
    <property type="match status" value="1"/>
</dbReference>
<evidence type="ECO:0000313" key="2">
    <source>
        <dbReference type="Proteomes" id="UP000736335"/>
    </source>
</evidence>
<protein>
    <submittedName>
        <fullName evidence="1">Uncharacterized protein</fullName>
    </submittedName>
</protein>
<proteinExistence type="predicted"/>
<dbReference type="AlphaFoldDB" id="A0A9P6LCF7"/>
<accession>A0A9P6LCF7</accession>
<organism evidence="1 2">
    <name type="scientific">Thelephora terrestris</name>
    <dbReference type="NCBI Taxonomy" id="56493"/>
    <lineage>
        <taxon>Eukaryota</taxon>
        <taxon>Fungi</taxon>
        <taxon>Dikarya</taxon>
        <taxon>Basidiomycota</taxon>
        <taxon>Agaricomycotina</taxon>
        <taxon>Agaricomycetes</taxon>
        <taxon>Thelephorales</taxon>
        <taxon>Thelephoraceae</taxon>
        <taxon>Thelephora</taxon>
    </lineage>
</organism>
<gene>
    <name evidence="1" type="ORF">BJ322DRAFT_121440</name>
</gene>